<feature type="region of interest" description="Disordered" evidence="1">
    <location>
        <begin position="124"/>
        <end position="144"/>
    </location>
</feature>
<name>A0A383CQ46_9ZZZZ</name>
<sequence length="239" mass="27000">APRELFPSEYVDFRDDVQVVIGRINRMAGFLESRDSDELTEDMSNKVLEIHNQINQVMQLIPPPELPDIATVNKLLVNECKDLIRQINEFDEDANLTLSGKRDELRKRINDYCRNVKKTQVRAKADKEAKKAEEQAEKKAAKEAGMTLRSYRRRMNKIEENRKALEGKSTDEISTTVVSSFEEILGDNFNGSLKVSLDDAGQEINCESSLDRKGKSILIGKKGSTITKVAQIVSKKLGL</sequence>
<gene>
    <name evidence="2" type="ORF">METZ01_LOCUS487340</name>
</gene>
<reference evidence="2" key="1">
    <citation type="submission" date="2018-05" db="EMBL/GenBank/DDBJ databases">
        <authorList>
            <person name="Lanie J.A."/>
            <person name="Ng W.-L."/>
            <person name="Kazmierczak K.M."/>
            <person name="Andrzejewski T.M."/>
            <person name="Davidsen T.M."/>
            <person name="Wayne K.J."/>
            <person name="Tettelin H."/>
            <person name="Glass J.I."/>
            <person name="Rusch D."/>
            <person name="Podicherti R."/>
            <person name="Tsui H.-C.T."/>
            <person name="Winkler M.E."/>
        </authorList>
    </citation>
    <scope>NUCLEOTIDE SEQUENCE</scope>
</reference>
<feature type="non-terminal residue" evidence="2">
    <location>
        <position position="239"/>
    </location>
</feature>
<proteinExistence type="predicted"/>
<accession>A0A383CQ46</accession>
<organism evidence="2">
    <name type="scientific">marine metagenome</name>
    <dbReference type="NCBI Taxonomy" id="408172"/>
    <lineage>
        <taxon>unclassified sequences</taxon>
        <taxon>metagenomes</taxon>
        <taxon>ecological metagenomes</taxon>
    </lineage>
</organism>
<dbReference type="EMBL" id="UINC01210840">
    <property type="protein sequence ID" value="SVE34486.1"/>
    <property type="molecule type" value="Genomic_DNA"/>
</dbReference>
<feature type="compositionally biased region" description="Basic and acidic residues" evidence="1">
    <location>
        <begin position="124"/>
        <end position="142"/>
    </location>
</feature>
<evidence type="ECO:0000256" key="1">
    <source>
        <dbReference type="SAM" id="MobiDB-lite"/>
    </source>
</evidence>
<protein>
    <submittedName>
        <fullName evidence="2">Uncharacterized protein</fullName>
    </submittedName>
</protein>
<evidence type="ECO:0000313" key="2">
    <source>
        <dbReference type="EMBL" id="SVE34486.1"/>
    </source>
</evidence>
<feature type="non-terminal residue" evidence="2">
    <location>
        <position position="1"/>
    </location>
</feature>
<dbReference type="AlphaFoldDB" id="A0A383CQ46"/>